<proteinExistence type="predicted"/>
<dbReference type="SMART" id="SM00028">
    <property type="entry name" value="TPR"/>
    <property type="match status" value="5"/>
</dbReference>
<dbReference type="SUPFAM" id="SSF53756">
    <property type="entry name" value="UDP-Glycosyltransferase/glycogen phosphorylase"/>
    <property type="match status" value="1"/>
</dbReference>
<protein>
    <submittedName>
        <fullName evidence="1">CDP-glycerol glycerophosphotransferase family protein</fullName>
    </submittedName>
</protein>
<dbReference type="Proteomes" id="UP000608594">
    <property type="component" value="Unassembled WGS sequence"/>
</dbReference>
<dbReference type="SUPFAM" id="SSF48452">
    <property type="entry name" value="TPR-like"/>
    <property type="match status" value="1"/>
</dbReference>
<dbReference type="InterPro" id="IPR019734">
    <property type="entry name" value="TPR_rpt"/>
</dbReference>
<sequence>MNSQTLTTLAADAQAASISENWLEAARLWQKVSEIDPAYPDCFNKAAVALRNLGRFDESDAVIQTAISTLGSRPLHHIILGDTAMDRKKWRKALGHWQDLRQIAPDRPKGYLRAAQAYLALNELDQAASVCAEGLVRFPDSAALLSHHAEIAIRQQRRPEARARHEAAVKHAPNDIVIQKQPSRIIEAPEPTNAEAAKARLPKNLDHLSGTLTKLGRFFRAGLIAAVSKNRTKNPLERDLDAVQKQGSKVPLRDRINLGKTAWEKGYTNTRHQGQLRHFDKAQSDARLSAILSGDVRRSPLRNPNEAIRVVFYFPHVTQTDNLTPLFETMHTDPRFEPMILCSRYDGTAQADAYPFFAAKYPAAAGYKVIDGGAHVNFAPSFYELDADLVFFHTPYSLNAPLPFYLRADFATRHCRVAHVTYGYPLLSLDTKSYHVYAGDHVKLCDFVFAESPVCVEPYGRHLQKDRIRVTGYTKLDEFRRHLVNRPFEEKAADLATRLDVMWTPHWQLPGDSKGDTETSNFLRYYQTMLRVAARPDITLHVRPHPLLRLRANAMGIMAFRKYDAVMEQFRAAGAKLYPAEEGVSYIPALMQADVLISDFSSLVAEYTITDRPIIFCRTDDVWNNEKWIGAFGRQLIENCCYVVDDETMLESALDTILSTRKHPKADRMAQFVKDHELFPEGSASMRICDIIATELRQGQTNAHG</sequence>
<dbReference type="Gene3D" id="3.40.50.12580">
    <property type="match status" value="1"/>
</dbReference>
<accession>A0A926G9F0</accession>
<dbReference type="GO" id="GO:0047355">
    <property type="term" value="F:CDP-glycerol glycerophosphotransferase activity"/>
    <property type="evidence" value="ECO:0007669"/>
    <property type="project" value="InterPro"/>
</dbReference>
<comment type="caution">
    <text evidence="1">The sequence shown here is derived from an EMBL/GenBank/DDBJ whole genome shotgun (WGS) entry which is preliminary data.</text>
</comment>
<dbReference type="AlphaFoldDB" id="A0A926G9F0"/>
<gene>
    <name evidence="1" type="ORF">H4P12_03180</name>
</gene>
<evidence type="ECO:0000313" key="2">
    <source>
        <dbReference type="Proteomes" id="UP000608594"/>
    </source>
</evidence>
<organism evidence="1 2">
    <name type="scientific">Paracoccus amoyensis</name>
    <dbReference type="NCBI Taxonomy" id="2760093"/>
    <lineage>
        <taxon>Bacteria</taxon>
        <taxon>Pseudomonadati</taxon>
        <taxon>Pseudomonadota</taxon>
        <taxon>Alphaproteobacteria</taxon>
        <taxon>Rhodobacterales</taxon>
        <taxon>Paracoccaceae</taxon>
        <taxon>Paracoccus</taxon>
    </lineage>
</organism>
<keyword evidence="2" id="KW-1185">Reference proteome</keyword>
<dbReference type="GO" id="GO:0016020">
    <property type="term" value="C:membrane"/>
    <property type="evidence" value="ECO:0007669"/>
    <property type="project" value="InterPro"/>
</dbReference>
<dbReference type="Gene3D" id="1.25.40.10">
    <property type="entry name" value="Tetratricopeptide repeat domain"/>
    <property type="match status" value="1"/>
</dbReference>
<dbReference type="EMBL" id="JACOQL010000001">
    <property type="protein sequence ID" value="MBC9245736.1"/>
    <property type="molecule type" value="Genomic_DNA"/>
</dbReference>
<dbReference type="Pfam" id="PF04464">
    <property type="entry name" value="Glyphos_transf"/>
    <property type="match status" value="1"/>
</dbReference>
<dbReference type="RefSeq" id="WP_187792135.1">
    <property type="nucleotide sequence ID" value="NZ_JACOQL010000001.1"/>
</dbReference>
<dbReference type="InterPro" id="IPR007554">
    <property type="entry name" value="Glycerophosphate_synth"/>
</dbReference>
<dbReference type="InterPro" id="IPR043148">
    <property type="entry name" value="TagF_C"/>
</dbReference>
<reference evidence="1" key="1">
    <citation type="submission" date="2020-08" db="EMBL/GenBank/DDBJ databases">
        <title>Paracoccus amoyensis sp. nov., isolated from the surface seawater at coast of Xiamen, Fujian.</title>
        <authorList>
            <person name="Lyu L."/>
        </authorList>
    </citation>
    <scope>NUCLEOTIDE SEQUENCE</scope>
    <source>
        <strain evidence="1">11-3</strain>
    </source>
</reference>
<evidence type="ECO:0000313" key="1">
    <source>
        <dbReference type="EMBL" id="MBC9245736.1"/>
    </source>
</evidence>
<name>A0A926G9F0_9RHOB</name>
<dbReference type="InterPro" id="IPR011990">
    <property type="entry name" value="TPR-like_helical_dom_sf"/>
</dbReference>